<evidence type="ECO:0000259" key="2">
    <source>
        <dbReference type="Pfam" id="PF17289"/>
    </source>
</evidence>
<reference evidence="3" key="1">
    <citation type="journal article" date="2020" name="mSystems">
        <title>Genome- and Community-Level Interaction Insights into Carbon Utilization and Element Cycling Functions of Hydrothermarchaeota in Hydrothermal Sediment.</title>
        <authorList>
            <person name="Zhou Z."/>
            <person name="Liu Y."/>
            <person name="Xu W."/>
            <person name="Pan J."/>
            <person name="Luo Z.H."/>
            <person name="Li M."/>
        </authorList>
    </citation>
    <scope>NUCLEOTIDE SEQUENCE</scope>
    <source>
        <strain evidence="3">SpSt-997</strain>
    </source>
</reference>
<dbReference type="Pfam" id="PF17289">
    <property type="entry name" value="Terminase_6C"/>
    <property type="match status" value="1"/>
</dbReference>
<proteinExistence type="predicted"/>
<feature type="domain" description="Terminase large subunit gp17-like C-terminal" evidence="2">
    <location>
        <begin position="275"/>
        <end position="424"/>
    </location>
</feature>
<gene>
    <name evidence="3" type="ORF">ENY07_04640</name>
</gene>
<keyword evidence="1" id="KW-1188">Viral release from host cell</keyword>
<name>A0A8J4H9V9_9PROT</name>
<comment type="caution">
    <text evidence="3">The sequence shown here is derived from an EMBL/GenBank/DDBJ whole genome shotgun (WGS) entry which is preliminary data.</text>
</comment>
<dbReference type="NCBIfam" id="TIGR01630">
    <property type="entry name" value="psiM2_ORF9"/>
    <property type="match status" value="1"/>
</dbReference>
<protein>
    <recommendedName>
        <fullName evidence="2">Terminase large subunit gp17-like C-terminal domain-containing protein</fullName>
    </recommendedName>
</protein>
<dbReference type="EMBL" id="DTQM01000089">
    <property type="protein sequence ID" value="HGC42499.1"/>
    <property type="molecule type" value="Genomic_DNA"/>
</dbReference>
<dbReference type="InterPro" id="IPR035421">
    <property type="entry name" value="Terminase_6C"/>
</dbReference>
<evidence type="ECO:0000256" key="1">
    <source>
        <dbReference type="ARBA" id="ARBA00022612"/>
    </source>
</evidence>
<evidence type="ECO:0000313" key="3">
    <source>
        <dbReference type="EMBL" id="HGC42499.1"/>
    </source>
</evidence>
<accession>A0A8J4H9V9</accession>
<sequence length="442" mass="47781">MAQAGQRPAAHHQALIAELEALARGENDRLMLLMPPGSAKSTYASVIFPPWWLAQAPASQIIAACHTAPLASHFGRRARNLIAEHGTRLGLTLARDARASASWSVETGGSYYAAGVRGPITGRRADLVLIDDPVKSQAEAASATARAQVWQWYQSDLISRLKPGGKIILVMTRWHEDDLGGRLLAAQEAGGDRWRTLRFPALAEADDPLGREPGQALWPEWESAADLARKRMIIGERAFSALYQQTPRPSEGLLFRTETITLLDALPALSARVRAWDLAASLPAPGRDPDWTVGLRMGRDEAGRFIVDDIKRLQGGPHEVEQAILTTAREDGTTTPILLPQDPGQAGRAQVLYLTRKLAGYHVIASPESGAKLTRASPVAAQAAVGNLAVLRAAFTHAFLDELRDFPAGSKDDQVDALSRAFAHLAFAPAPTRQLSLSLMAR</sequence>
<dbReference type="Pfam" id="PF03237">
    <property type="entry name" value="Terminase_6N"/>
    <property type="match status" value="1"/>
</dbReference>
<dbReference type="InterPro" id="IPR006517">
    <property type="entry name" value="Phage_terminase_lsu-like_C"/>
</dbReference>
<dbReference type="AlphaFoldDB" id="A0A8J4H9V9"/>
<organism evidence="3">
    <name type="scientific">Acidicaldus sp</name>
    <dbReference type="NCBI Taxonomy" id="1872105"/>
    <lineage>
        <taxon>Bacteria</taxon>
        <taxon>Pseudomonadati</taxon>
        <taxon>Pseudomonadota</taxon>
        <taxon>Alphaproteobacteria</taxon>
        <taxon>Acetobacterales</taxon>
        <taxon>Acetobacteraceae</taxon>
        <taxon>Acidicaldus</taxon>
    </lineage>
</organism>